<dbReference type="EMBL" id="PJZH01000004">
    <property type="protein sequence ID" value="PLR37531.1"/>
    <property type="molecule type" value="Genomic_DNA"/>
</dbReference>
<reference evidence="2 3" key="1">
    <citation type="submission" date="2017-12" db="EMBL/GenBank/DDBJ databases">
        <title>Characterization of six clinical isolates of Enterochimera gen. nov., a novel genus of the Yersiniaciae family and the three species Enterochimera arupensis sp. nov., Enterochimera coloradensis sp. nov, and Enterochimera californica sp. nov.</title>
        <authorList>
            <person name="Rossi A."/>
            <person name="Fisher M."/>
        </authorList>
    </citation>
    <scope>NUCLEOTIDE SEQUENCE [LARGE SCALE GENOMIC DNA]</scope>
    <source>
        <strain evidence="3">2016-Iso4</strain>
    </source>
</reference>
<dbReference type="OrthoDB" id="9807542at2"/>
<dbReference type="SUPFAM" id="SSF88697">
    <property type="entry name" value="PUA domain-like"/>
    <property type="match status" value="1"/>
</dbReference>
<dbReference type="InterPro" id="IPR007374">
    <property type="entry name" value="ASCH_domain"/>
</dbReference>
<evidence type="ECO:0000259" key="1">
    <source>
        <dbReference type="SMART" id="SM01022"/>
    </source>
</evidence>
<proteinExistence type="predicted"/>
<protein>
    <submittedName>
        <fullName evidence="2">ASCH domain-containing protein</fullName>
    </submittedName>
</protein>
<keyword evidence="3" id="KW-1185">Reference proteome</keyword>
<dbReference type="Gene3D" id="3.10.400.10">
    <property type="entry name" value="Sulfate adenylyltransferase"/>
    <property type="match status" value="1"/>
</dbReference>
<dbReference type="CDD" id="cd06553">
    <property type="entry name" value="ASCH_Ef3133_like"/>
    <property type="match status" value="1"/>
</dbReference>
<dbReference type="Pfam" id="PF04266">
    <property type="entry name" value="ASCH"/>
    <property type="match status" value="1"/>
</dbReference>
<evidence type="ECO:0000313" key="3">
    <source>
        <dbReference type="Proteomes" id="UP000234503"/>
    </source>
</evidence>
<organism evidence="2 3">
    <name type="scientific">Chimaeribacter coloradensis</name>
    <dbReference type="NCBI Taxonomy" id="2060068"/>
    <lineage>
        <taxon>Bacteria</taxon>
        <taxon>Pseudomonadati</taxon>
        <taxon>Pseudomonadota</taxon>
        <taxon>Gammaproteobacteria</taxon>
        <taxon>Enterobacterales</taxon>
        <taxon>Yersiniaceae</taxon>
        <taxon>Chimaeribacter</taxon>
    </lineage>
</organism>
<gene>
    <name evidence="2" type="ORF">CYR32_06890</name>
</gene>
<feature type="domain" description="ASCH" evidence="1">
    <location>
        <begin position="12"/>
        <end position="128"/>
    </location>
</feature>
<accession>A0A2N5E7S0</accession>
<dbReference type="PIRSF" id="PIRSF021320">
    <property type="entry name" value="DUF984"/>
    <property type="match status" value="1"/>
</dbReference>
<evidence type="ECO:0000313" key="2">
    <source>
        <dbReference type="EMBL" id="PLR37531.1"/>
    </source>
</evidence>
<dbReference type="PANTHER" id="PTHR39203:SF1">
    <property type="entry name" value="CYTOPLASMIC PROTEIN"/>
    <property type="match status" value="1"/>
</dbReference>
<dbReference type="SMART" id="SM01022">
    <property type="entry name" value="ASCH"/>
    <property type="match status" value="1"/>
</dbReference>
<dbReference type="InterPro" id="IPR009326">
    <property type="entry name" value="DUF984"/>
</dbReference>
<dbReference type="InterPro" id="IPR015947">
    <property type="entry name" value="PUA-like_sf"/>
</dbReference>
<dbReference type="Proteomes" id="UP000234503">
    <property type="component" value="Unassembled WGS sequence"/>
</dbReference>
<dbReference type="AlphaFoldDB" id="A0A2N5E7S0"/>
<dbReference type="RefSeq" id="WP_101823658.1">
    <property type="nucleotide sequence ID" value="NZ_PJZH01000004.1"/>
</dbReference>
<sequence>MNDEHYAQAVHFSFGDSPEMANALLALVLSGQKRATCGALQSYYDDNDPLPQAGEINVIEDGHGRAACAIEVKEVSILRYCDVPEEFALAEGEGTFEEWKAEHRRFFSRNGAFSEEMKLVCMRFEVIEVFEAPAA</sequence>
<name>A0A2N5E7S0_9GAMM</name>
<comment type="caution">
    <text evidence="2">The sequence shown here is derived from an EMBL/GenBank/DDBJ whole genome shotgun (WGS) entry which is preliminary data.</text>
</comment>
<dbReference type="PANTHER" id="PTHR39203">
    <property type="entry name" value="CYTOPLASMIC PROTEIN-RELATED"/>
    <property type="match status" value="1"/>
</dbReference>